<feature type="transmembrane region" description="Helical" evidence="5">
    <location>
        <begin position="179"/>
        <end position="198"/>
    </location>
</feature>
<dbReference type="InterPro" id="IPR050186">
    <property type="entry name" value="TPT_transporter"/>
</dbReference>
<dbReference type="STRING" id="307972.A0A2G8KTV2"/>
<feature type="transmembrane region" description="Helical" evidence="5">
    <location>
        <begin position="210"/>
        <end position="235"/>
    </location>
</feature>
<proteinExistence type="predicted"/>
<evidence type="ECO:0000313" key="7">
    <source>
        <dbReference type="Proteomes" id="UP000230750"/>
    </source>
</evidence>
<feature type="transmembrane region" description="Helical" evidence="5">
    <location>
        <begin position="73"/>
        <end position="92"/>
    </location>
</feature>
<dbReference type="GO" id="GO:0016020">
    <property type="term" value="C:membrane"/>
    <property type="evidence" value="ECO:0007669"/>
    <property type="project" value="UniProtKB-SubCell"/>
</dbReference>
<comment type="caution">
    <text evidence="6">The sequence shown here is derived from an EMBL/GenBank/DDBJ whole genome shotgun (WGS) entry which is preliminary data.</text>
</comment>
<evidence type="ECO:0000256" key="1">
    <source>
        <dbReference type="ARBA" id="ARBA00004141"/>
    </source>
</evidence>
<dbReference type="OrthoDB" id="5547497at2759"/>
<keyword evidence="2 5" id="KW-0812">Transmembrane</keyword>
<gene>
    <name evidence="6" type="ORF">BSL78_11677</name>
</gene>
<dbReference type="Proteomes" id="UP000230750">
    <property type="component" value="Unassembled WGS sequence"/>
</dbReference>
<feature type="transmembrane region" description="Helical" evidence="5">
    <location>
        <begin position="41"/>
        <end position="61"/>
    </location>
</feature>
<evidence type="ECO:0000256" key="5">
    <source>
        <dbReference type="SAM" id="Phobius"/>
    </source>
</evidence>
<dbReference type="EMBL" id="MRZV01000373">
    <property type="protein sequence ID" value="PIK51438.1"/>
    <property type="molecule type" value="Genomic_DNA"/>
</dbReference>
<feature type="transmembrane region" description="Helical" evidence="5">
    <location>
        <begin position="9"/>
        <end position="29"/>
    </location>
</feature>
<evidence type="ECO:0000256" key="3">
    <source>
        <dbReference type="ARBA" id="ARBA00022989"/>
    </source>
</evidence>
<comment type="subcellular location">
    <subcellularLocation>
        <location evidence="1">Membrane</location>
        <topology evidence="1">Multi-pass membrane protein</topology>
    </subcellularLocation>
</comment>
<evidence type="ECO:0000256" key="4">
    <source>
        <dbReference type="ARBA" id="ARBA00023136"/>
    </source>
</evidence>
<name>A0A2G8KTV2_STIJA</name>
<organism evidence="6 7">
    <name type="scientific">Stichopus japonicus</name>
    <name type="common">Sea cucumber</name>
    <dbReference type="NCBI Taxonomy" id="307972"/>
    <lineage>
        <taxon>Eukaryota</taxon>
        <taxon>Metazoa</taxon>
        <taxon>Echinodermata</taxon>
        <taxon>Eleutherozoa</taxon>
        <taxon>Echinozoa</taxon>
        <taxon>Holothuroidea</taxon>
        <taxon>Aspidochirotacea</taxon>
        <taxon>Aspidochirotida</taxon>
        <taxon>Stichopodidae</taxon>
        <taxon>Apostichopus</taxon>
    </lineage>
</organism>
<keyword evidence="3 5" id="KW-1133">Transmembrane helix</keyword>
<evidence type="ECO:0000313" key="6">
    <source>
        <dbReference type="EMBL" id="PIK51438.1"/>
    </source>
</evidence>
<keyword evidence="4 5" id="KW-0472">Membrane</keyword>
<protein>
    <submittedName>
        <fullName evidence="6">Putative solute carrier family 35 member E3</fullName>
    </submittedName>
</protein>
<dbReference type="PANTHER" id="PTHR11132">
    <property type="entry name" value="SOLUTE CARRIER FAMILY 35"/>
    <property type="match status" value="1"/>
</dbReference>
<accession>A0A2G8KTV2</accession>
<dbReference type="AlphaFoldDB" id="A0A2G8KTV2"/>
<reference evidence="6 7" key="1">
    <citation type="journal article" date="2017" name="PLoS Biol.">
        <title>The sea cucumber genome provides insights into morphological evolution and visceral regeneration.</title>
        <authorList>
            <person name="Zhang X."/>
            <person name="Sun L."/>
            <person name="Yuan J."/>
            <person name="Sun Y."/>
            <person name="Gao Y."/>
            <person name="Zhang L."/>
            <person name="Li S."/>
            <person name="Dai H."/>
            <person name="Hamel J.F."/>
            <person name="Liu C."/>
            <person name="Yu Y."/>
            <person name="Liu S."/>
            <person name="Lin W."/>
            <person name="Guo K."/>
            <person name="Jin S."/>
            <person name="Xu P."/>
            <person name="Storey K.B."/>
            <person name="Huan P."/>
            <person name="Zhang T."/>
            <person name="Zhou Y."/>
            <person name="Zhang J."/>
            <person name="Lin C."/>
            <person name="Li X."/>
            <person name="Xing L."/>
            <person name="Huo D."/>
            <person name="Sun M."/>
            <person name="Wang L."/>
            <person name="Mercier A."/>
            <person name="Li F."/>
            <person name="Yang H."/>
            <person name="Xiang J."/>
        </authorList>
    </citation>
    <scope>NUCLEOTIDE SEQUENCE [LARGE SCALE GENOMIC DNA]</scope>
    <source>
        <strain evidence="6">Shaxun</strain>
        <tissue evidence="6">Muscle</tissue>
    </source>
</reference>
<sequence length="264" mass="29502">MENQGPGKFLIGLALLINLCSSILIVFLNKWIYTVYGFPNITLTCVHFIMTSLGLALCLQCGLFMRKGVPMQALVPLSLTFCGFVVFTNLSLQNNTVGTYQLAKAMTTPCILFIHTFFYDKTYSRRVKLTLQSAVQSLLMKSYGSIVPIYATLGVLVTSLYQVWVGVRQKELNLNSMQLLFFQAPMSVMMLFCVVPFYEPLHVTLEQQWSWTALLLVVASGCVAFSVNLSIYWIIGNTSPITYPFTVVKFNLSNPGIFSNDGSL</sequence>
<keyword evidence="7" id="KW-1185">Reference proteome</keyword>
<evidence type="ECO:0000256" key="2">
    <source>
        <dbReference type="ARBA" id="ARBA00022692"/>
    </source>
</evidence>
<feature type="transmembrane region" description="Helical" evidence="5">
    <location>
        <begin position="147"/>
        <end position="167"/>
    </location>
</feature>